<evidence type="ECO:0000313" key="1">
    <source>
        <dbReference type="EMBL" id="MBX72060.1"/>
    </source>
</evidence>
<accession>A0A2P2QYJ3</accession>
<organism evidence="1">
    <name type="scientific">Rhizophora mucronata</name>
    <name type="common">Asiatic mangrove</name>
    <dbReference type="NCBI Taxonomy" id="61149"/>
    <lineage>
        <taxon>Eukaryota</taxon>
        <taxon>Viridiplantae</taxon>
        <taxon>Streptophyta</taxon>
        <taxon>Embryophyta</taxon>
        <taxon>Tracheophyta</taxon>
        <taxon>Spermatophyta</taxon>
        <taxon>Magnoliopsida</taxon>
        <taxon>eudicotyledons</taxon>
        <taxon>Gunneridae</taxon>
        <taxon>Pentapetalae</taxon>
        <taxon>rosids</taxon>
        <taxon>fabids</taxon>
        <taxon>Malpighiales</taxon>
        <taxon>Rhizophoraceae</taxon>
        <taxon>Rhizophora</taxon>
    </lineage>
</organism>
<reference evidence="1" key="1">
    <citation type="submission" date="2018-02" db="EMBL/GenBank/DDBJ databases">
        <title>Rhizophora mucronata_Transcriptome.</title>
        <authorList>
            <person name="Meera S.P."/>
            <person name="Sreeshan A."/>
            <person name="Augustine A."/>
        </authorList>
    </citation>
    <scope>NUCLEOTIDE SEQUENCE</scope>
    <source>
        <tissue evidence="1">Leaf</tissue>
    </source>
</reference>
<proteinExistence type="predicted"/>
<sequence>MVLCCCQRP</sequence>
<protein>
    <submittedName>
        <fullName evidence="1">Transcription factor MYC2</fullName>
    </submittedName>
</protein>
<dbReference type="EMBL" id="GGEC01091576">
    <property type="protein sequence ID" value="MBX72060.1"/>
    <property type="molecule type" value="Transcribed_RNA"/>
</dbReference>
<name>A0A2P2QYJ3_RHIMU</name>